<comment type="caution">
    <text evidence="1">The sequence shown here is derived from an EMBL/GenBank/DDBJ whole genome shotgun (WGS) entry which is preliminary data.</text>
</comment>
<dbReference type="AlphaFoldDB" id="A0AAE4G5A6"/>
<proteinExistence type="predicted"/>
<name>A0AAE4G5A6_9BURK</name>
<evidence type="ECO:0000313" key="1">
    <source>
        <dbReference type="EMBL" id="MDT0335578.1"/>
    </source>
</evidence>
<accession>A0AAE4G5A6</accession>
<dbReference type="RefSeq" id="WP_310838151.1">
    <property type="nucleotide sequence ID" value="NZ_JAVLSM010000011.1"/>
</dbReference>
<protein>
    <submittedName>
        <fullName evidence="1">Uncharacterized protein</fullName>
    </submittedName>
</protein>
<dbReference type="EMBL" id="JAVRAA010000001">
    <property type="protein sequence ID" value="MDT0335578.1"/>
    <property type="molecule type" value="Genomic_DNA"/>
</dbReference>
<gene>
    <name evidence="1" type="ORF">RJN63_01960</name>
</gene>
<reference evidence="1" key="1">
    <citation type="submission" date="2023-02" db="EMBL/GenBank/DDBJ databases">
        <title>Description of Herbaspirillum huttiense subsp. nephrolepsisexaltata and Herbaspirillum huttiense subsp. lycopersicon.</title>
        <authorList>
            <person name="Poudel M."/>
            <person name="Sharma A."/>
            <person name="Goss E."/>
            <person name="Tapia J.H."/>
            <person name="Harmon C.M."/>
            <person name="Jones J.B."/>
        </authorList>
    </citation>
    <scope>NUCLEOTIDE SEQUENCE</scope>
    <source>
        <strain evidence="1">NC40101</strain>
    </source>
</reference>
<organism evidence="1">
    <name type="scientific">Herbaspirillum huttiense subsp. nephrolepidis</name>
    <dbReference type="NCBI Taxonomy" id="3075126"/>
    <lineage>
        <taxon>Bacteria</taxon>
        <taxon>Pseudomonadati</taxon>
        <taxon>Pseudomonadota</taxon>
        <taxon>Betaproteobacteria</taxon>
        <taxon>Burkholderiales</taxon>
        <taxon>Oxalobacteraceae</taxon>
        <taxon>Herbaspirillum</taxon>
    </lineage>
</organism>
<sequence>MPEQGGNRDSSYTVPACEGATGWDGALASMKAGVTYETIGNGGVA</sequence>